<dbReference type="Pfam" id="PF00271">
    <property type="entry name" value="Helicase_C"/>
    <property type="match status" value="1"/>
</dbReference>
<feature type="region of interest" description="Disordered" evidence="6">
    <location>
        <begin position="688"/>
        <end position="718"/>
    </location>
</feature>
<dbReference type="GO" id="GO:0000724">
    <property type="term" value="P:double-strand break repair via homologous recombination"/>
    <property type="evidence" value="ECO:0007669"/>
    <property type="project" value="TreeGrafter"/>
</dbReference>
<evidence type="ECO:0000256" key="2">
    <source>
        <dbReference type="ARBA" id="ARBA00022741"/>
    </source>
</evidence>
<evidence type="ECO:0000313" key="10">
    <source>
        <dbReference type="Proteomes" id="UP001212997"/>
    </source>
</evidence>
<dbReference type="Proteomes" id="UP001212997">
    <property type="component" value="Unassembled WGS sequence"/>
</dbReference>
<keyword evidence="2" id="KW-0547">Nucleotide-binding</keyword>
<dbReference type="GO" id="GO:0005737">
    <property type="term" value="C:cytoplasm"/>
    <property type="evidence" value="ECO:0007669"/>
    <property type="project" value="TreeGrafter"/>
</dbReference>
<keyword evidence="3" id="KW-0067">ATP-binding</keyword>
<dbReference type="PROSITE" id="PS51192">
    <property type="entry name" value="HELICASE_ATP_BIND_1"/>
    <property type="match status" value="1"/>
</dbReference>
<comment type="caution">
    <text evidence="9">The sequence shown here is derived from an EMBL/GenBank/DDBJ whole genome shotgun (WGS) entry which is preliminary data.</text>
</comment>
<evidence type="ECO:0000259" key="8">
    <source>
        <dbReference type="PROSITE" id="PS51194"/>
    </source>
</evidence>
<dbReference type="GO" id="GO:0043138">
    <property type="term" value="F:3'-5' DNA helicase activity"/>
    <property type="evidence" value="ECO:0007669"/>
    <property type="project" value="UniProtKB-EC"/>
</dbReference>
<evidence type="ECO:0000256" key="1">
    <source>
        <dbReference type="ARBA" id="ARBA00005446"/>
    </source>
</evidence>
<evidence type="ECO:0000256" key="5">
    <source>
        <dbReference type="ARBA" id="ARBA00034808"/>
    </source>
</evidence>
<feature type="domain" description="Helicase C-terminal" evidence="8">
    <location>
        <begin position="240"/>
        <end position="398"/>
    </location>
</feature>
<feature type="domain" description="Helicase ATP-binding" evidence="7">
    <location>
        <begin position="43"/>
        <end position="214"/>
    </location>
</feature>
<feature type="compositionally biased region" description="Basic residues" evidence="6">
    <location>
        <begin position="705"/>
        <end position="718"/>
    </location>
</feature>
<dbReference type="SMART" id="SM00487">
    <property type="entry name" value="DEXDc"/>
    <property type="match status" value="1"/>
</dbReference>
<organism evidence="9 10">
    <name type="scientific">Meripilus lineatus</name>
    <dbReference type="NCBI Taxonomy" id="2056292"/>
    <lineage>
        <taxon>Eukaryota</taxon>
        <taxon>Fungi</taxon>
        <taxon>Dikarya</taxon>
        <taxon>Basidiomycota</taxon>
        <taxon>Agaricomycotina</taxon>
        <taxon>Agaricomycetes</taxon>
        <taxon>Polyporales</taxon>
        <taxon>Meripilaceae</taxon>
        <taxon>Meripilus</taxon>
    </lineage>
</organism>
<dbReference type="PANTHER" id="PTHR13710:SF154">
    <property type="entry name" value="RECQ HELICASE, PUTATIVE (AFU_ORTHOLOGUE AFUA_6G14720)-RELATED"/>
    <property type="match status" value="1"/>
</dbReference>
<dbReference type="GO" id="GO:0005524">
    <property type="term" value="F:ATP binding"/>
    <property type="evidence" value="ECO:0007669"/>
    <property type="project" value="UniProtKB-KW"/>
</dbReference>
<accession>A0AAD5VBB5</accession>
<evidence type="ECO:0000256" key="6">
    <source>
        <dbReference type="SAM" id="MobiDB-lite"/>
    </source>
</evidence>
<dbReference type="SUPFAM" id="SSF52540">
    <property type="entry name" value="P-loop containing nucleoside triphosphate hydrolases"/>
    <property type="match status" value="1"/>
</dbReference>
<sequence>MAENTTNKSPNPDPPPELSYANIRTKVEEKFQKRPCRWQCQVAQSVLQGKDVIIDVGTGMGKTLAFFIPILFRPKKVQIIVTALNVLGKQNVEQLEKAGISAISISSDTATHDNFRAIEDGRHQVIVVSPEQIMKPGGGFEKLFKKPDFTSRIISVVFDEAHCITQWGSFRPEYRELSRLRYLIPKVPFVLASATFSYAILKDVKDLLRIRNDNLKHIRRSNERPNIRIGIKAIKHALDSFLDLAFLIPEDWKEGDEAPAKFVIFFDNIGEAVHAGKFLRRRLPLEYRNKVKWFHADMSVRYKEETMEKLRTGEIWGLCATDSFGMGVDLPDIILVIQWRMSCSMCTLWQRLGRAVRNLGLKGVGLVFVENKYLDEQKKPPDGKNKGKKRKAPTSKVGTDNTKRCRGVAGDSTNNQTSITTSSQIGGAEMRTSARNESSRENSPDAAIDNPAEPTTRISELLGRHADPLPAAEQSQEDREESLRELYKEAQKGAQTRALVRKKVQELDPELQDLVNAHTRKIKCRRIPLKLYFDSDKAESDHQQCDLSIPEGCPRCRTTIPDPCCDIHHPDLFSIYTTMAPPRPPTRRRSNLDKYIRGRPDYDLLDALEEWRDDTAMNTFSEGIVHDLGGCVILPDDTLERIVDCAHFNKLNSLDDLERETHWIDAPKYITAILQLIKRYAPVPPETVQAESSVSTNEAGSSGLTHRKPASKQGTPKRCRACGVVGHNRSNKRECTKHPEYIGHIGTSENVPPPSSTSIANPAPIINPSSPSFPPPLTVPPQFIFYQPPMPPSPPAHSDSQQ</sequence>
<feature type="compositionally biased region" description="Basic and acidic residues" evidence="6">
    <location>
        <begin position="376"/>
        <end position="385"/>
    </location>
</feature>
<reference evidence="9" key="1">
    <citation type="submission" date="2022-07" db="EMBL/GenBank/DDBJ databases">
        <title>Genome Sequence of Physisporinus lineatus.</title>
        <authorList>
            <person name="Buettner E."/>
        </authorList>
    </citation>
    <scope>NUCLEOTIDE SEQUENCE</scope>
    <source>
        <strain evidence="9">VT162</strain>
    </source>
</reference>
<dbReference type="Gene3D" id="3.40.50.300">
    <property type="entry name" value="P-loop containing nucleotide triphosphate hydrolases"/>
    <property type="match status" value="2"/>
</dbReference>
<comment type="catalytic activity">
    <reaction evidence="4">
        <text>Couples ATP hydrolysis with the unwinding of duplex DNA by translocating in the 3'-5' direction.</text>
        <dbReference type="EC" id="5.6.2.4"/>
    </reaction>
</comment>
<dbReference type="InterPro" id="IPR014001">
    <property type="entry name" value="Helicase_ATP-bd"/>
</dbReference>
<evidence type="ECO:0000256" key="4">
    <source>
        <dbReference type="ARBA" id="ARBA00034617"/>
    </source>
</evidence>
<feature type="region of interest" description="Disordered" evidence="6">
    <location>
        <begin position="376"/>
        <end position="452"/>
    </location>
</feature>
<feature type="compositionally biased region" description="Basic and acidic residues" evidence="6">
    <location>
        <begin position="432"/>
        <end position="443"/>
    </location>
</feature>
<dbReference type="GO" id="GO:0005694">
    <property type="term" value="C:chromosome"/>
    <property type="evidence" value="ECO:0007669"/>
    <property type="project" value="TreeGrafter"/>
</dbReference>
<name>A0AAD5VBB5_9APHY</name>
<dbReference type="SMART" id="SM00490">
    <property type="entry name" value="HELICc"/>
    <property type="match status" value="1"/>
</dbReference>
<dbReference type="GO" id="GO:0009378">
    <property type="term" value="F:four-way junction helicase activity"/>
    <property type="evidence" value="ECO:0007669"/>
    <property type="project" value="TreeGrafter"/>
</dbReference>
<dbReference type="EC" id="5.6.2.4" evidence="5"/>
<dbReference type="GO" id="GO:0003676">
    <property type="term" value="F:nucleic acid binding"/>
    <property type="evidence" value="ECO:0007669"/>
    <property type="project" value="InterPro"/>
</dbReference>
<feature type="compositionally biased region" description="Low complexity" evidence="6">
    <location>
        <begin position="412"/>
        <end position="425"/>
    </location>
</feature>
<dbReference type="PROSITE" id="PS51194">
    <property type="entry name" value="HELICASE_CTER"/>
    <property type="match status" value="1"/>
</dbReference>
<dbReference type="InterPro" id="IPR011545">
    <property type="entry name" value="DEAD/DEAH_box_helicase_dom"/>
</dbReference>
<evidence type="ECO:0000313" key="9">
    <source>
        <dbReference type="EMBL" id="KAJ3487371.1"/>
    </source>
</evidence>
<dbReference type="InterPro" id="IPR027417">
    <property type="entry name" value="P-loop_NTPase"/>
</dbReference>
<dbReference type="InterPro" id="IPR001650">
    <property type="entry name" value="Helicase_C-like"/>
</dbReference>
<feature type="region of interest" description="Disordered" evidence="6">
    <location>
        <begin position="744"/>
        <end position="802"/>
    </location>
</feature>
<dbReference type="PANTHER" id="PTHR13710">
    <property type="entry name" value="DNA HELICASE RECQ FAMILY MEMBER"/>
    <property type="match status" value="1"/>
</dbReference>
<gene>
    <name evidence="9" type="ORF">NLI96_g3586</name>
</gene>
<keyword evidence="10" id="KW-1185">Reference proteome</keyword>
<comment type="similarity">
    <text evidence="1">Belongs to the helicase family. RecQ subfamily.</text>
</comment>
<dbReference type="AlphaFoldDB" id="A0AAD5VBB5"/>
<proteinExistence type="inferred from homology"/>
<evidence type="ECO:0000256" key="3">
    <source>
        <dbReference type="ARBA" id="ARBA00022840"/>
    </source>
</evidence>
<evidence type="ECO:0000259" key="7">
    <source>
        <dbReference type="PROSITE" id="PS51192"/>
    </source>
</evidence>
<feature type="compositionally biased region" description="Polar residues" evidence="6">
    <location>
        <begin position="689"/>
        <end position="704"/>
    </location>
</feature>
<dbReference type="Pfam" id="PF00270">
    <property type="entry name" value="DEAD"/>
    <property type="match status" value="1"/>
</dbReference>
<protein>
    <recommendedName>
        <fullName evidence="5">DNA 3'-5' helicase</fullName>
        <ecNumber evidence="5">5.6.2.4</ecNumber>
    </recommendedName>
</protein>
<dbReference type="EMBL" id="JANAWD010000094">
    <property type="protein sequence ID" value="KAJ3487371.1"/>
    <property type="molecule type" value="Genomic_DNA"/>
</dbReference>